<reference evidence="1" key="1">
    <citation type="journal article" date="2020" name="mSystems">
        <title>Genome- and Community-Level Interaction Insights into Carbon Utilization and Element Cycling Functions of Hydrothermarchaeota in Hydrothermal Sediment.</title>
        <authorList>
            <person name="Zhou Z."/>
            <person name="Liu Y."/>
            <person name="Xu W."/>
            <person name="Pan J."/>
            <person name="Luo Z.H."/>
            <person name="Li M."/>
        </authorList>
    </citation>
    <scope>NUCLEOTIDE SEQUENCE [LARGE SCALE GENOMIC DNA]</scope>
    <source>
        <strain evidence="1">HyVt-483</strain>
    </source>
</reference>
<dbReference type="PANTHER" id="PTHR35841:SF1">
    <property type="entry name" value="PHOSPHONATES-BINDING PERIPLASMIC PROTEIN"/>
    <property type="match status" value="1"/>
</dbReference>
<feature type="non-terminal residue" evidence="1">
    <location>
        <position position="1"/>
    </location>
</feature>
<dbReference type="Gene3D" id="3.40.190.10">
    <property type="entry name" value="Periplasmic binding protein-like II"/>
    <property type="match status" value="2"/>
</dbReference>
<dbReference type="SUPFAM" id="SSF53850">
    <property type="entry name" value="Periplasmic binding protein-like II"/>
    <property type="match status" value="1"/>
</dbReference>
<gene>
    <name evidence="1" type="ORF">ENJ40_06705</name>
</gene>
<sequence length="252" mass="29020">VSPMTSPIITMETYRDFVAYLSRKLGEPVILKQRRTYEEVNRMLQTGEADFGHVCTGAFLSGRKNFGLKLLAVPVIHGRPYYQAYIIVSRKSPYQKFEDLKGHTFAFTDPLSLTGRLYVLARLRTLGTTPEKFFRRVFFTYGHQKSIELVAAGVVDGASVDSLVYEDLLSRRVRYVRKVRIIEKSPRLGIPPFVASPKSDEAFRQRILSILLHMPEDPEGRKVLRKMGVDRFIPPKHELYLETRRLIEQCPL</sequence>
<organism evidence="1">
    <name type="scientific">Thermosulfurimonas dismutans</name>
    <dbReference type="NCBI Taxonomy" id="999894"/>
    <lineage>
        <taxon>Bacteria</taxon>
        <taxon>Pseudomonadati</taxon>
        <taxon>Thermodesulfobacteriota</taxon>
        <taxon>Thermodesulfobacteria</taxon>
        <taxon>Thermodesulfobacteriales</taxon>
        <taxon>Thermodesulfobacteriaceae</taxon>
        <taxon>Thermosulfurimonas</taxon>
    </lineage>
</organism>
<dbReference type="EMBL" id="DRMH01000084">
    <property type="protein sequence ID" value="HFC98128.1"/>
    <property type="molecule type" value="Genomic_DNA"/>
</dbReference>
<dbReference type="Pfam" id="PF12974">
    <property type="entry name" value="Phosphonate-bd"/>
    <property type="match status" value="1"/>
</dbReference>
<dbReference type="CDD" id="cd13571">
    <property type="entry name" value="PBP2_PnhD_1"/>
    <property type="match status" value="1"/>
</dbReference>
<dbReference type="PANTHER" id="PTHR35841">
    <property type="entry name" value="PHOSPHONATES-BINDING PERIPLASMIC PROTEIN"/>
    <property type="match status" value="1"/>
</dbReference>
<dbReference type="Proteomes" id="UP000886043">
    <property type="component" value="Unassembled WGS sequence"/>
</dbReference>
<evidence type="ECO:0000313" key="1">
    <source>
        <dbReference type="EMBL" id="HFC98128.1"/>
    </source>
</evidence>
<name>A0A7C3CYP3_9BACT</name>
<proteinExistence type="predicted"/>
<protein>
    <submittedName>
        <fullName evidence="1">Phosphate/phosphite/phosphonate ABC transporter substrate-binding protein</fullName>
    </submittedName>
</protein>
<comment type="caution">
    <text evidence="1">The sequence shown here is derived from an EMBL/GenBank/DDBJ whole genome shotgun (WGS) entry which is preliminary data.</text>
</comment>
<accession>A0A7C3CYP3</accession>
<dbReference type="AlphaFoldDB" id="A0A7C3CYP3"/>